<dbReference type="InterPro" id="IPR034746">
    <property type="entry name" value="POTRA"/>
</dbReference>
<keyword evidence="7" id="KW-0998">Cell outer membrane</keyword>
<dbReference type="RefSeq" id="WP_168442411.1">
    <property type="nucleotide sequence ID" value="NZ_CAAHFG010000002.1"/>
</dbReference>
<evidence type="ECO:0000313" key="12">
    <source>
        <dbReference type="Proteomes" id="UP000366872"/>
    </source>
</evidence>
<dbReference type="Gene3D" id="3.10.20.310">
    <property type="entry name" value="membrane protein fhac"/>
    <property type="match status" value="4"/>
</dbReference>
<dbReference type="Proteomes" id="UP000366872">
    <property type="component" value="Unassembled WGS sequence"/>
</dbReference>
<dbReference type="GO" id="GO:0071709">
    <property type="term" value="P:membrane assembly"/>
    <property type="evidence" value="ECO:0007669"/>
    <property type="project" value="InterPro"/>
</dbReference>
<evidence type="ECO:0000313" key="11">
    <source>
        <dbReference type="EMBL" id="VGO15326.1"/>
    </source>
</evidence>
<keyword evidence="2" id="KW-1134">Transmembrane beta strand</keyword>
<feature type="domain" description="POTRA" evidence="10">
    <location>
        <begin position="353"/>
        <end position="426"/>
    </location>
</feature>
<dbReference type="AlphaFoldDB" id="A0A6C2U7F3"/>
<dbReference type="PIRSF" id="PIRSF006076">
    <property type="entry name" value="OM_assembly_OMP85"/>
    <property type="match status" value="1"/>
</dbReference>
<feature type="domain" description="POTRA" evidence="10">
    <location>
        <begin position="179"/>
        <end position="269"/>
    </location>
</feature>
<feature type="domain" description="POTRA" evidence="10">
    <location>
        <begin position="272"/>
        <end position="350"/>
    </location>
</feature>
<dbReference type="Pfam" id="PF01103">
    <property type="entry name" value="Omp85"/>
    <property type="match status" value="1"/>
</dbReference>
<accession>A0A6C2U7F3</accession>
<dbReference type="InterPro" id="IPR023707">
    <property type="entry name" value="OM_assembly_BamA"/>
</dbReference>
<proteinExistence type="predicted"/>
<dbReference type="PANTHER" id="PTHR12815:SF47">
    <property type="entry name" value="TRANSLOCATION AND ASSEMBLY MODULE SUBUNIT TAMA"/>
    <property type="match status" value="1"/>
</dbReference>
<evidence type="ECO:0000256" key="2">
    <source>
        <dbReference type="ARBA" id="ARBA00022452"/>
    </source>
</evidence>
<keyword evidence="5" id="KW-0677">Repeat</keyword>
<evidence type="ECO:0000259" key="10">
    <source>
        <dbReference type="PROSITE" id="PS51779"/>
    </source>
</evidence>
<dbReference type="InterPro" id="IPR010827">
    <property type="entry name" value="BamA/TamA_POTRA"/>
</dbReference>
<evidence type="ECO:0000256" key="1">
    <source>
        <dbReference type="ARBA" id="ARBA00004370"/>
    </source>
</evidence>
<evidence type="ECO:0000256" key="7">
    <source>
        <dbReference type="ARBA" id="ARBA00023237"/>
    </source>
</evidence>
<name>A0A6C2U7F3_PONDE</name>
<evidence type="ECO:0000256" key="5">
    <source>
        <dbReference type="ARBA" id="ARBA00022737"/>
    </source>
</evidence>
<evidence type="ECO:0000256" key="8">
    <source>
        <dbReference type="NCBIfam" id="TIGR03303"/>
    </source>
</evidence>
<protein>
    <recommendedName>
        <fullName evidence="8">Outer membrane protein assembly factor BamA</fullName>
    </recommendedName>
</protein>
<dbReference type="InterPro" id="IPR000184">
    <property type="entry name" value="Bac_surfAg_D15"/>
</dbReference>
<keyword evidence="4 9" id="KW-0732">Signal</keyword>
<evidence type="ECO:0000256" key="4">
    <source>
        <dbReference type="ARBA" id="ARBA00022729"/>
    </source>
</evidence>
<feature type="chain" id="PRO_5025515475" description="Outer membrane protein assembly factor BamA" evidence="9">
    <location>
        <begin position="20"/>
        <end position="773"/>
    </location>
</feature>
<dbReference type="PANTHER" id="PTHR12815">
    <property type="entry name" value="SORTING AND ASSEMBLY MACHINERY SAMM50 PROTEIN FAMILY MEMBER"/>
    <property type="match status" value="1"/>
</dbReference>
<evidence type="ECO:0000256" key="3">
    <source>
        <dbReference type="ARBA" id="ARBA00022692"/>
    </source>
</evidence>
<evidence type="ECO:0000256" key="6">
    <source>
        <dbReference type="ARBA" id="ARBA00023136"/>
    </source>
</evidence>
<organism evidence="11 12">
    <name type="scientific">Pontiella desulfatans</name>
    <dbReference type="NCBI Taxonomy" id="2750659"/>
    <lineage>
        <taxon>Bacteria</taxon>
        <taxon>Pseudomonadati</taxon>
        <taxon>Kiritimatiellota</taxon>
        <taxon>Kiritimatiellia</taxon>
        <taxon>Kiritimatiellales</taxon>
        <taxon>Pontiellaceae</taxon>
        <taxon>Pontiella</taxon>
    </lineage>
</organism>
<reference evidence="11 12" key="1">
    <citation type="submission" date="2019-04" db="EMBL/GenBank/DDBJ databases">
        <authorList>
            <person name="Van Vliet M D."/>
        </authorList>
    </citation>
    <scope>NUCLEOTIDE SEQUENCE [LARGE SCALE GENOMIC DNA]</scope>
    <source>
        <strain evidence="11 12">F1</strain>
    </source>
</reference>
<dbReference type="InterPro" id="IPR039910">
    <property type="entry name" value="D15-like"/>
</dbReference>
<dbReference type="Pfam" id="PF07244">
    <property type="entry name" value="POTRA"/>
    <property type="match status" value="4"/>
</dbReference>
<evidence type="ECO:0000256" key="9">
    <source>
        <dbReference type="SAM" id="SignalP"/>
    </source>
</evidence>
<feature type="signal peptide" evidence="9">
    <location>
        <begin position="1"/>
        <end position="19"/>
    </location>
</feature>
<keyword evidence="12" id="KW-1185">Reference proteome</keyword>
<dbReference type="EMBL" id="CAAHFG010000002">
    <property type="protein sequence ID" value="VGO15326.1"/>
    <property type="molecule type" value="Genomic_DNA"/>
</dbReference>
<dbReference type="NCBIfam" id="TIGR03303">
    <property type="entry name" value="OM_YaeT"/>
    <property type="match status" value="1"/>
</dbReference>
<keyword evidence="6" id="KW-0472">Membrane</keyword>
<dbReference type="PROSITE" id="PS51779">
    <property type="entry name" value="POTRA"/>
    <property type="match status" value="3"/>
</dbReference>
<dbReference type="GO" id="GO:0009279">
    <property type="term" value="C:cell outer membrane"/>
    <property type="evidence" value="ECO:0007669"/>
    <property type="project" value="UniProtKB-UniRule"/>
</dbReference>
<sequence>MKKALVLFTAFLVAASLQAETIKDIRIVNQSGESYTMSSVAAFTSFQVGEQVPDRETILSEIAIDVNRMRKSGRYSFVNARMDVEADGVVLVYTVVSKHRLRRMEIVGGPKSGGRIRKKSELEIGQFADDATFELAAAKIKEAYRDYWYPDVEVSWKSKTNDELGTVDVTFKIEEGDKLAIKKIEFEGNDIIEDKKLKKVIQQKQKSWFAPWSWITGSGKYKEEVVDADVFALKSFYMNNGFLDISVSEPELDVSKPKKSRLVFKIDEGQRYRIGKISLSGMEKYGERELRRTVRLRQGDIAAYENIEAGSEGIRSYYGNRGYVRTVVRPVYDANAQTAVVDITYEITEGEIGYINAVNIGGNERTIDKVIRRELVIYPGEKYNRSRVLTSENRLRNLQYFEIVTINPEQAGEGNKYDLNVQVKEKATGSFTAGVGFSSVESLMGYVELSQGNFNWKTWPPIGAGQKFKIRATLGTERNDIDISFIEPWFLDRQLSFGIDLFHREVNYFSDSYDQKNDGMRLSLGKSLSRFTRGNLSYSLEQFNVFDVADTASQAIQDEEGRRLKSGLQYAWSFDSRDRFFDATRGNKTIVTPFMAGGPLGAETDIFGLRVKSTHHWPLIWDMILNVRGEIESVEAYGDSKANAGTYGDGVPIFDRLFLGGSYNLRGYEYRDVGPTDPDTEDPVGGNSKGYWTAEVTYPIWNKIRGAVFYDWGFVNVDSWDFDPSNYADDWGIGLRLQIPGFPLQLDYAWPITFDERYLDDKGRFNFLIGHTF</sequence>
<gene>
    <name evidence="11" type="primary">bamA</name>
    <name evidence="11" type="ORF">PDESU_03909</name>
</gene>
<dbReference type="Gene3D" id="2.40.160.50">
    <property type="entry name" value="membrane protein fhac: a member of the omp85/tpsb transporter family"/>
    <property type="match status" value="1"/>
</dbReference>
<keyword evidence="3" id="KW-0812">Transmembrane</keyword>
<comment type="subcellular location">
    <subcellularLocation>
        <location evidence="1">Membrane</location>
    </subcellularLocation>
</comment>